<dbReference type="Gene3D" id="3.30.70.250">
    <property type="entry name" value="Malonyl-CoA ACP transacylase, ACP-binding"/>
    <property type="match status" value="1"/>
</dbReference>
<dbReference type="KEGG" id="nfl:COO91_09459"/>
<keyword evidence="3" id="KW-0614">Plasmid</keyword>
<keyword evidence="1" id="KW-0808">Transferase</keyword>
<evidence type="ECO:0000313" key="3">
    <source>
        <dbReference type="EMBL" id="AUB43286.1"/>
    </source>
</evidence>
<dbReference type="Pfam" id="PF22621">
    <property type="entry name" value="CurL-like_PKS_C"/>
    <property type="match status" value="1"/>
</dbReference>
<dbReference type="SMART" id="SM00827">
    <property type="entry name" value="PKS_AT"/>
    <property type="match status" value="1"/>
</dbReference>
<evidence type="ECO:0000256" key="1">
    <source>
        <dbReference type="ARBA" id="ARBA00022679"/>
    </source>
</evidence>
<dbReference type="InterPro" id="IPR014043">
    <property type="entry name" value="Acyl_transferase_dom"/>
</dbReference>
<dbReference type="PANTHER" id="PTHR43775">
    <property type="entry name" value="FATTY ACID SYNTHASE"/>
    <property type="match status" value="1"/>
</dbReference>
<dbReference type="SUPFAM" id="SSF55048">
    <property type="entry name" value="Probable ACP-binding domain of malonyl-CoA ACP transacylase"/>
    <property type="match status" value="1"/>
</dbReference>
<dbReference type="GO" id="GO:0006633">
    <property type="term" value="P:fatty acid biosynthetic process"/>
    <property type="evidence" value="ECO:0007669"/>
    <property type="project" value="TreeGrafter"/>
</dbReference>
<protein>
    <submittedName>
        <fullName evidence="3">Non-ribosomal peptide synthetase component F</fullName>
    </submittedName>
</protein>
<dbReference type="InterPro" id="IPR050091">
    <property type="entry name" value="PKS_NRPS_Biosynth_Enz"/>
</dbReference>
<dbReference type="RefSeq" id="WP_100903464.1">
    <property type="nucleotide sequence ID" value="NZ_CAWNNC010000005.1"/>
</dbReference>
<reference evidence="3 4" key="1">
    <citation type="submission" date="2017-11" db="EMBL/GenBank/DDBJ databases">
        <title>Complete genome of a free-living desiccation-tolerant cyanobacterium and its photosynthetic adaptation to extreme terrestrial habitat.</title>
        <authorList>
            <person name="Shang J."/>
        </authorList>
    </citation>
    <scope>NUCLEOTIDE SEQUENCE [LARGE SCALE GENOMIC DNA]</scope>
    <source>
        <strain evidence="3 4">CCNUN1</strain>
        <plasmid evidence="4">pnfsy04</plasmid>
    </source>
</reference>
<feature type="domain" description="Malonyl-CoA:ACP transacylase (MAT)" evidence="2">
    <location>
        <begin position="98"/>
        <end position="396"/>
    </location>
</feature>
<dbReference type="InterPro" id="IPR001227">
    <property type="entry name" value="Ac_transferase_dom_sf"/>
</dbReference>
<dbReference type="SUPFAM" id="SSF52151">
    <property type="entry name" value="FabD/lysophospholipase-like"/>
    <property type="match status" value="1"/>
</dbReference>
<dbReference type="InterPro" id="IPR016036">
    <property type="entry name" value="Malonyl_transacylase_ACP-bd"/>
</dbReference>
<gene>
    <name evidence="3" type="ORF">COO91_09459</name>
</gene>
<organism evidence="3 4">
    <name type="scientific">Nostoc flagelliforme CCNUN1</name>
    <dbReference type="NCBI Taxonomy" id="2038116"/>
    <lineage>
        <taxon>Bacteria</taxon>
        <taxon>Bacillati</taxon>
        <taxon>Cyanobacteriota</taxon>
        <taxon>Cyanophyceae</taxon>
        <taxon>Nostocales</taxon>
        <taxon>Nostocaceae</taxon>
        <taxon>Nostoc</taxon>
    </lineage>
</organism>
<dbReference type="InterPro" id="IPR016035">
    <property type="entry name" value="Acyl_Trfase/lysoPLipase"/>
</dbReference>
<evidence type="ECO:0000259" key="2">
    <source>
        <dbReference type="SMART" id="SM00827"/>
    </source>
</evidence>
<keyword evidence="4" id="KW-1185">Reference proteome</keyword>
<dbReference type="EMBL" id="CP024789">
    <property type="protein sequence ID" value="AUB43286.1"/>
    <property type="molecule type" value="Genomic_DNA"/>
</dbReference>
<proteinExistence type="predicted"/>
<dbReference type="Gene3D" id="3.40.366.10">
    <property type="entry name" value="Malonyl-Coenzyme A Acyl Carrier Protein, domain 2"/>
    <property type="match status" value="1"/>
</dbReference>
<evidence type="ECO:0000313" key="4">
    <source>
        <dbReference type="Proteomes" id="UP000232003"/>
    </source>
</evidence>
<dbReference type="Gene3D" id="3.30.70.3290">
    <property type="match status" value="1"/>
</dbReference>
<dbReference type="Proteomes" id="UP000232003">
    <property type="component" value="Plasmid pNFSY04"/>
</dbReference>
<dbReference type="Pfam" id="PF00698">
    <property type="entry name" value="Acyl_transf_1"/>
    <property type="match status" value="1"/>
</dbReference>
<dbReference type="OrthoDB" id="499075at2"/>
<dbReference type="PANTHER" id="PTHR43775:SF51">
    <property type="entry name" value="INACTIVE PHENOLPHTHIOCEROL SYNTHESIS POLYKETIDE SYNTHASE TYPE I PKS1-RELATED"/>
    <property type="match status" value="1"/>
</dbReference>
<sequence length="425" mass="47850">MNKTLEKPRAWHLLVLSAETSSALETETANLIEHLKRSTNQDFVDIVGSYKLRVKAFKHRRILVCNTLDNAVTALETLDSKKVFTRFQESEDRPVVFMFPGQGAQYVNMGLELYQIEKTFREQVDICSEFLKPHLDLDIRNIIYPDEKQINVATQQLQQTLIAQSALFVIEYASTKLWQEWGVLPQAMIGHSLGEYVAACLAGVFSLKDALELVAIRGRLIQELPSGAMLAIELSEKEVRPFLGQTLSLAAINGPNLCIVSGPAKALEELNDQLSQKDVMCLPLDASHAPHSQEMDFIIEPFKSYVEKMTLRPPQIPYISSVTGTWITTDQATDPNYWARHIRQTVRFSEGLQELFKKPERILLQVGPGRTLSAMAVQHPERAAGQIVLSSLRHPYEQESDVEFILNILGQIWLEGVGVELGKLL</sequence>
<dbReference type="GO" id="GO:0004312">
    <property type="term" value="F:fatty acid synthase activity"/>
    <property type="evidence" value="ECO:0007669"/>
    <property type="project" value="TreeGrafter"/>
</dbReference>
<accession>A0A2K8T6F5</accession>
<geneLocation type="plasmid" evidence="4">
    <name>pnfsy04</name>
</geneLocation>
<name>A0A2K8T6F5_9NOSO</name>
<dbReference type="AlphaFoldDB" id="A0A2K8T6F5"/>